<dbReference type="HOGENOM" id="CLU_469368_0_0_1"/>
<dbReference type="Proteomes" id="UP000019376">
    <property type="component" value="Unassembled WGS sequence"/>
</dbReference>
<gene>
    <name evidence="3" type="ORF">PDE_04307</name>
</gene>
<feature type="domain" description="DDE-1" evidence="2">
    <location>
        <begin position="247"/>
        <end position="385"/>
    </location>
</feature>
<dbReference type="Pfam" id="PF03184">
    <property type="entry name" value="DDE_1"/>
    <property type="match status" value="1"/>
</dbReference>
<sequence length="581" mass="66582">MRGGYQSRDRHGPGSERTVAFSCVNEYHPYRGADRYIPRARPISREPYSHRFSSFRHHGPSYRERQPPRQNERRESGQDEERSIARPNAPALTLRSTNNRVLSDEDVIAVAEWVTRWLDHGFYLENQKKISAFVRHYMHMINHPNKDVGVSDSFYGRLSPRSRELSNRVEQACKIWKEQIKLKNENKTAKEDRLAKFPALLRGLERTLDVSPDRVFVFGDTGFLTVMSLENQNLRVEASARNEGDHRRIASAIICASNDGQYLSPYLVSKTEAVNKKPAHVSKAFVSFAAKPWVNTEFFNDWLEKVFEPETKRLAGNKRERLARLLLVDGQLYDITPSTFMNCWSKGIYLVCIPHKGSPFFNPLECTVFSKMHEIYATEMAEKFRKASGMLTVSYRFVANSLVEQLQRQLLRGALKAGWRKSHLYISDHDALRKHVRRIPATPAPVTPIKTRARTLAQSQLDQAVPISPPSPLSSLVSDIVLVNHRTRPWRSLPMMSAIWTVNDGRSLSMKCHLSSAWPEIPDSPGPVVILKRLHIFAITRYPLKTQKALRTAQKTISMAMRNTKMTHREVAPHMKPPAAR</sequence>
<reference evidence="3 4" key="1">
    <citation type="journal article" date="2013" name="PLoS ONE">
        <title>Genomic and secretomic analyses reveal unique features of the lignocellulolytic enzyme system of Penicillium decumbens.</title>
        <authorList>
            <person name="Liu G."/>
            <person name="Zhang L."/>
            <person name="Wei X."/>
            <person name="Zou G."/>
            <person name="Qin Y."/>
            <person name="Ma L."/>
            <person name="Li J."/>
            <person name="Zheng H."/>
            <person name="Wang S."/>
            <person name="Wang C."/>
            <person name="Xun L."/>
            <person name="Zhao G.-P."/>
            <person name="Zhou Z."/>
            <person name="Qu Y."/>
        </authorList>
    </citation>
    <scope>NUCLEOTIDE SEQUENCE [LARGE SCALE GENOMIC DNA]</scope>
    <source>
        <strain evidence="4">114-2 / CGMCC 5302</strain>
    </source>
</reference>
<dbReference type="AlphaFoldDB" id="S8ATD7"/>
<dbReference type="GO" id="GO:0003676">
    <property type="term" value="F:nucleic acid binding"/>
    <property type="evidence" value="ECO:0007669"/>
    <property type="project" value="InterPro"/>
</dbReference>
<accession>S8ATD7</accession>
<name>S8ATD7_PENO1</name>
<feature type="compositionally biased region" description="Basic and acidic residues" evidence="1">
    <location>
        <begin position="61"/>
        <end position="84"/>
    </location>
</feature>
<dbReference type="PhylomeDB" id="S8ATD7"/>
<dbReference type="EMBL" id="KB644411">
    <property type="protein sequence ID" value="EPS29358.1"/>
    <property type="molecule type" value="Genomic_DNA"/>
</dbReference>
<feature type="region of interest" description="Disordered" evidence="1">
    <location>
        <begin position="51"/>
        <end position="92"/>
    </location>
</feature>
<evidence type="ECO:0000313" key="3">
    <source>
        <dbReference type="EMBL" id="EPS29358.1"/>
    </source>
</evidence>
<proteinExistence type="predicted"/>
<evidence type="ECO:0000259" key="2">
    <source>
        <dbReference type="Pfam" id="PF03184"/>
    </source>
</evidence>
<evidence type="ECO:0000313" key="4">
    <source>
        <dbReference type="Proteomes" id="UP000019376"/>
    </source>
</evidence>
<evidence type="ECO:0000256" key="1">
    <source>
        <dbReference type="SAM" id="MobiDB-lite"/>
    </source>
</evidence>
<organism evidence="3 4">
    <name type="scientific">Penicillium oxalicum (strain 114-2 / CGMCC 5302)</name>
    <name type="common">Penicillium decumbens</name>
    <dbReference type="NCBI Taxonomy" id="933388"/>
    <lineage>
        <taxon>Eukaryota</taxon>
        <taxon>Fungi</taxon>
        <taxon>Dikarya</taxon>
        <taxon>Ascomycota</taxon>
        <taxon>Pezizomycotina</taxon>
        <taxon>Eurotiomycetes</taxon>
        <taxon>Eurotiomycetidae</taxon>
        <taxon>Eurotiales</taxon>
        <taxon>Aspergillaceae</taxon>
        <taxon>Penicillium</taxon>
    </lineage>
</organism>
<dbReference type="OrthoDB" id="4357141at2759"/>
<dbReference type="InterPro" id="IPR004875">
    <property type="entry name" value="DDE_SF_endonuclease_dom"/>
</dbReference>
<keyword evidence="4" id="KW-1185">Reference proteome</keyword>
<protein>
    <recommendedName>
        <fullName evidence="2">DDE-1 domain-containing protein</fullName>
    </recommendedName>
</protein>